<protein>
    <submittedName>
        <fullName evidence="1">Uncharacterized protein</fullName>
    </submittedName>
</protein>
<dbReference type="GeneID" id="20085961"/>
<proteinExistence type="predicted"/>
<dbReference type="EMBL" id="KI913970">
    <property type="protein sequence ID" value="ETV98182.1"/>
    <property type="molecule type" value="Genomic_DNA"/>
</dbReference>
<organism evidence="1">
    <name type="scientific">Aphanomyces invadans</name>
    <dbReference type="NCBI Taxonomy" id="157072"/>
    <lineage>
        <taxon>Eukaryota</taxon>
        <taxon>Sar</taxon>
        <taxon>Stramenopiles</taxon>
        <taxon>Oomycota</taxon>
        <taxon>Saprolegniomycetes</taxon>
        <taxon>Saprolegniales</taxon>
        <taxon>Verrucalvaceae</taxon>
        <taxon>Aphanomyces</taxon>
    </lineage>
</organism>
<evidence type="ECO:0000313" key="1">
    <source>
        <dbReference type="EMBL" id="ETV98182.1"/>
    </source>
</evidence>
<dbReference type="RefSeq" id="XP_008873057.1">
    <property type="nucleotide sequence ID" value="XM_008874835.1"/>
</dbReference>
<reference evidence="1" key="1">
    <citation type="submission" date="2013-12" db="EMBL/GenBank/DDBJ databases">
        <title>The Genome Sequence of Aphanomyces invadans NJM9701.</title>
        <authorList>
            <consortium name="The Broad Institute Genomics Platform"/>
            <person name="Russ C."/>
            <person name="Tyler B."/>
            <person name="van West P."/>
            <person name="Dieguez-Uribeondo J."/>
            <person name="Young S.K."/>
            <person name="Zeng Q."/>
            <person name="Gargeya S."/>
            <person name="Fitzgerald M."/>
            <person name="Abouelleil A."/>
            <person name="Alvarado L."/>
            <person name="Chapman S.B."/>
            <person name="Gainer-Dewar J."/>
            <person name="Goldberg J."/>
            <person name="Griggs A."/>
            <person name="Gujja S."/>
            <person name="Hansen M."/>
            <person name="Howarth C."/>
            <person name="Imamovic A."/>
            <person name="Ireland A."/>
            <person name="Larimer J."/>
            <person name="McCowan C."/>
            <person name="Murphy C."/>
            <person name="Pearson M."/>
            <person name="Poon T.W."/>
            <person name="Priest M."/>
            <person name="Roberts A."/>
            <person name="Saif S."/>
            <person name="Shea T."/>
            <person name="Sykes S."/>
            <person name="Wortman J."/>
            <person name="Nusbaum C."/>
            <person name="Birren B."/>
        </authorList>
    </citation>
    <scope>NUCLEOTIDE SEQUENCE [LARGE SCALE GENOMIC DNA]</scope>
    <source>
        <strain evidence="1">NJM9701</strain>
    </source>
</reference>
<name>A0A024TXU8_9STRA</name>
<accession>A0A024TXU8</accession>
<gene>
    <name evidence="1" type="ORF">H310_08911</name>
</gene>
<dbReference type="VEuPathDB" id="FungiDB:H310_08911"/>
<dbReference type="AlphaFoldDB" id="A0A024TXU8"/>
<sequence length="144" mass="16833">MPLTLLGLQLLDSLSRTLPDNMRALLHIQDRLQFLELFSFGQRLLSLDIPQCLVRFKLQPELLFNCSLFNLPPRIVLHHGHLHDGFQHLFIALSFSFLSLAPFFVERRANLHQSEKFLLLPPFFIDNRHGLDAFSFFLFCLRDS</sequence>